<reference evidence="3" key="1">
    <citation type="submission" date="2022-10" db="EMBL/GenBank/DDBJ databases">
        <title>Hoeflea sp. J2-29, isolated from marine algae.</title>
        <authorList>
            <person name="Kristyanto S."/>
            <person name="Kim J.M."/>
            <person name="Jeon C.O."/>
        </authorList>
    </citation>
    <scope>NUCLEOTIDE SEQUENCE</scope>
    <source>
        <strain evidence="3">J2-29</strain>
    </source>
</reference>
<dbReference type="InterPro" id="IPR011041">
    <property type="entry name" value="Quinoprot_gluc/sorb_DH_b-prop"/>
</dbReference>
<keyword evidence="4" id="KW-1185">Reference proteome</keyword>
<evidence type="ECO:0000256" key="1">
    <source>
        <dbReference type="SAM" id="SignalP"/>
    </source>
</evidence>
<dbReference type="PANTHER" id="PTHR19328:SF75">
    <property type="entry name" value="ALDOSE SUGAR DEHYDROGENASE YLII"/>
    <property type="match status" value="1"/>
</dbReference>
<feature type="signal peptide" evidence="1">
    <location>
        <begin position="1"/>
        <end position="26"/>
    </location>
</feature>
<feature type="chain" id="PRO_5046429290" evidence="1">
    <location>
        <begin position="27"/>
        <end position="390"/>
    </location>
</feature>
<dbReference type="SUPFAM" id="SSF50952">
    <property type="entry name" value="Soluble quinoprotein glucose dehydrogenase"/>
    <property type="match status" value="1"/>
</dbReference>
<name>A0ABT3YJQ3_9HYPH</name>
<accession>A0ABT3YJQ3</accession>
<evidence type="ECO:0000313" key="3">
    <source>
        <dbReference type="EMBL" id="MCY0096139.1"/>
    </source>
</evidence>
<dbReference type="InterPro" id="IPR011042">
    <property type="entry name" value="6-blade_b-propeller_TolB-like"/>
</dbReference>
<comment type="caution">
    <text evidence="3">The sequence shown here is derived from an EMBL/GenBank/DDBJ whole genome shotgun (WGS) entry which is preliminary data.</text>
</comment>
<sequence>MPHHTILTPRNLVSALAALSVFGLLAAGTPASARETVPTQEVSVDVEVLASGLDHPRGVEPLPDGAILFTERSGALRVLRDGKVSAPVTGLPEIAAFGQGGLLDIALADDFAASRTIFLSYSTSGDGGYGTTIARARLSEDGTALTDVTEIFRMNRFTNVDRHFGSRMAVADDGTLYFTIGDRGESERAQDINDHAGAVLRIGTDGSIPADNPYAGGGGAAELWSKGHRNPQGIDIDPKTGVLYAVEHGARGGDEVNRPEPGRNYGWPEISYGRHYSGAEIGIGTAAEGYEQPVHYWDPSIAPGGMAVYRGEMFPEWDGDLLVAALKFQLLVRLDLDGETGEVLGEERLLKGTYGRIRDVRVAPDGSVLIVTDEDDGAILRLSRTPDPAD</sequence>
<gene>
    <name evidence="3" type="ORF">OEG82_19270</name>
</gene>
<evidence type="ECO:0000313" key="4">
    <source>
        <dbReference type="Proteomes" id="UP001081283"/>
    </source>
</evidence>
<organism evidence="3 4">
    <name type="scientific">Hoeflea ulvae</name>
    <dbReference type="NCBI Taxonomy" id="2983764"/>
    <lineage>
        <taxon>Bacteria</taxon>
        <taxon>Pseudomonadati</taxon>
        <taxon>Pseudomonadota</taxon>
        <taxon>Alphaproteobacteria</taxon>
        <taxon>Hyphomicrobiales</taxon>
        <taxon>Rhizobiaceae</taxon>
        <taxon>Hoeflea</taxon>
    </lineage>
</organism>
<protein>
    <submittedName>
        <fullName evidence="3">PQQ-dependent sugar dehydrogenase</fullName>
    </submittedName>
</protein>
<dbReference type="PANTHER" id="PTHR19328">
    <property type="entry name" value="HEDGEHOG-INTERACTING PROTEIN"/>
    <property type="match status" value="1"/>
</dbReference>
<dbReference type="EMBL" id="JAOVZQ010000001">
    <property type="protein sequence ID" value="MCY0096139.1"/>
    <property type="molecule type" value="Genomic_DNA"/>
</dbReference>
<dbReference type="RefSeq" id="WP_267613983.1">
    <property type="nucleotide sequence ID" value="NZ_JAOVZQ010000001.1"/>
</dbReference>
<feature type="domain" description="Glucose/Sorbosone dehydrogenase" evidence="2">
    <location>
        <begin position="53"/>
        <end position="381"/>
    </location>
</feature>
<proteinExistence type="predicted"/>
<evidence type="ECO:0000259" key="2">
    <source>
        <dbReference type="Pfam" id="PF07995"/>
    </source>
</evidence>
<dbReference type="Proteomes" id="UP001081283">
    <property type="component" value="Unassembled WGS sequence"/>
</dbReference>
<dbReference type="InterPro" id="IPR012938">
    <property type="entry name" value="Glc/Sorbosone_DH"/>
</dbReference>
<dbReference type="Pfam" id="PF07995">
    <property type="entry name" value="GSDH"/>
    <property type="match status" value="1"/>
</dbReference>
<dbReference type="Gene3D" id="2.120.10.30">
    <property type="entry name" value="TolB, C-terminal domain"/>
    <property type="match status" value="1"/>
</dbReference>
<keyword evidence="1" id="KW-0732">Signal</keyword>